<keyword evidence="3" id="KW-0732">Signal</keyword>
<keyword evidence="5 9" id="KW-0106">Calcium</keyword>
<dbReference type="PROSITE" id="PS50268">
    <property type="entry name" value="CADHERIN_2"/>
    <property type="match status" value="2"/>
</dbReference>
<dbReference type="PANTHER" id="PTHR24028:SF328">
    <property type="entry name" value="CADHERIN-3"/>
    <property type="match status" value="1"/>
</dbReference>
<sequence length="268" mass="29317">MSATSKCKVLVSGIDRIEVLERIRGARVLVVRYGGHSGTALVNVHVEDVNDNSPIFYPADYNVSVREDAPIGSPLLVLSANDADQGAYGQVRYRIVSGGSDAFRLEPQTGYLYVQNRLTKKSYDVVVQAQDGGGLISERKANVHVSVITPSTPTPQFTSNLYTFMAAEDVLPGISIGQVEATGPFPISYTIYSGDPDHLFTIERTTGKITVSRYLDADKWGSILLNIQVIHCTLLRSICVATVIVHGNLYTVHYNHFDEAINVNNEGR</sequence>
<dbReference type="PRINTS" id="PR00205">
    <property type="entry name" value="CADHERIN"/>
</dbReference>
<dbReference type="AlphaFoldDB" id="A0A183TXH2"/>
<dbReference type="GO" id="GO:0007156">
    <property type="term" value="P:homophilic cell adhesion via plasma membrane adhesion molecules"/>
    <property type="evidence" value="ECO:0007669"/>
    <property type="project" value="InterPro"/>
</dbReference>
<evidence type="ECO:0000256" key="3">
    <source>
        <dbReference type="ARBA" id="ARBA00022729"/>
    </source>
</evidence>
<dbReference type="InterPro" id="IPR050174">
    <property type="entry name" value="Protocadherin/Cadherin-CA"/>
</dbReference>
<reference evidence="11 12" key="2">
    <citation type="submission" date="2018-11" db="EMBL/GenBank/DDBJ databases">
        <authorList>
            <consortium name="Pathogen Informatics"/>
        </authorList>
    </citation>
    <scope>NUCLEOTIDE SEQUENCE [LARGE SCALE GENOMIC DNA]</scope>
</reference>
<evidence type="ECO:0000256" key="1">
    <source>
        <dbReference type="ARBA" id="ARBA00004167"/>
    </source>
</evidence>
<dbReference type="PROSITE" id="PS00232">
    <property type="entry name" value="CADHERIN_1"/>
    <property type="match status" value="1"/>
</dbReference>
<dbReference type="GO" id="GO:0005886">
    <property type="term" value="C:plasma membrane"/>
    <property type="evidence" value="ECO:0007669"/>
    <property type="project" value="InterPro"/>
</dbReference>
<evidence type="ECO:0000256" key="6">
    <source>
        <dbReference type="ARBA" id="ARBA00022989"/>
    </source>
</evidence>
<dbReference type="GO" id="GO:0005509">
    <property type="term" value="F:calcium ion binding"/>
    <property type="evidence" value="ECO:0007669"/>
    <property type="project" value="UniProtKB-UniRule"/>
</dbReference>
<dbReference type="Pfam" id="PF00028">
    <property type="entry name" value="Cadherin"/>
    <property type="match status" value="1"/>
</dbReference>
<evidence type="ECO:0000259" key="10">
    <source>
        <dbReference type="PROSITE" id="PS50268"/>
    </source>
</evidence>
<dbReference type="SUPFAM" id="SSF49313">
    <property type="entry name" value="Cadherin-like"/>
    <property type="match status" value="2"/>
</dbReference>
<evidence type="ECO:0000256" key="8">
    <source>
        <dbReference type="ARBA" id="ARBA00023180"/>
    </source>
</evidence>
<dbReference type="InterPro" id="IPR020894">
    <property type="entry name" value="Cadherin_CS"/>
</dbReference>
<evidence type="ECO:0000256" key="7">
    <source>
        <dbReference type="ARBA" id="ARBA00023136"/>
    </source>
</evidence>
<dbReference type="EMBL" id="UYWY01000568">
    <property type="protein sequence ID" value="VDM25161.1"/>
    <property type="molecule type" value="Genomic_DNA"/>
</dbReference>
<evidence type="ECO:0000256" key="4">
    <source>
        <dbReference type="ARBA" id="ARBA00022737"/>
    </source>
</evidence>
<keyword evidence="4" id="KW-0677">Repeat</keyword>
<dbReference type="Proteomes" id="UP000050794">
    <property type="component" value="Unassembled WGS sequence"/>
</dbReference>
<evidence type="ECO:0000313" key="13">
    <source>
        <dbReference type="WBParaSite" id="TCNE_0000094101-mRNA-1"/>
    </source>
</evidence>
<evidence type="ECO:0000313" key="11">
    <source>
        <dbReference type="EMBL" id="VDM25161.1"/>
    </source>
</evidence>
<keyword evidence="12" id="KW-1185">Reference proteome</keyword>
<evidence type="ECO:0000313" key="12">
    <source>
        <dbReference type="Proteomes" id="UP000050794"/>
    </source>
</evidence>
<feature type="domain" description="Cadherin" evidence="10">
    <location>
        <begin position="37"/>
        <end position="56"/>
    </location>
</feature>
<dbReference type="WBParaSite" id="TCNE_0000094101-mRNA-1">
    <property type="protein sequence ID" value="TCNE_0000094101-mRNA-1"/>
    <property type="gene ID" value="TCNE_0000094101"/>
</dbReference>
<organism evidence="12 13">
    <name type="scientific">Toxocara canis</name>
    <name type="common">Canine roundworm</name>
    <dbReference type="NCBI Taxonomy" id="6265"/>
    <lineage>
        <taxon>Eukaryota</taxon>
        <taxon>Metazoa</taxon>
        <taxon>Ecdysozoa</taxon>
        <taxon>Nematoda</taxon>
        <taxon>Chromadorea</taxon>
        <taxon>Rhabditida</taxon>
        <taxon>Spirurina</taxon>
        <taxon>Ascaridomorpha</taxon>
        <taxon>Ascaridoidea</taxon>
        <taxon>Toxocaridae</taxon>
        <taxon>Toxocara</taxon>
    </lineage>
</organism>
<dbReference type="InterPro" id="IPR015919">
    <property type="entry name" value="Cadherin-like_sf"/>
</dbReference>
<keyword evidence="8" id="KW-0325">Glycoprotein</keyword>
<reference evidence="13" key="1">
    <citation type="submission" date="2016-06" db="UniProtKB">
        <authorList>
            <consortium name="WormBaseParasite"/>
        </authorList>
    </citation>
    <scope>IDENTIFICATION</scope>
</reference>
<keyword evidence="7" id="KW-0472">Membrane</keyword>
<evidence type="ECO:0000256" key="5">
    <source>
        <dbReference type="ARBA" id="ARBA00022837"/>
    </source>
</evidence>
<keyword evidence="6" id="KW-1133">Transmembrane helix</keyword>
<proteinExistence type="predicted"/>
<comment type="subcellular location">
    <subcellularLocation>
        <location evidence="1">Membrane</location>
        <topology evidence="1">Single-pass membrane protein</topology>
    </subcellularLocation>
</comment>
<gene>
    <name evidence="11" type="ORF">TCNE_LOCUS942</name>
</gene>
<evidence type="ECO:0000256" key="2">
    <source>
        <dbReference type="ARBA" id="ARBA00022692"/>
    </source>
</evidence>
<dbReference type="SMART" id="SM00112">
    <property type="entry name" value="CA"/>
    <property type="match status" value="2"/>
</dbReference>
<dbReference type="InterPro" id="IPR002126">
    <property type="entry name" value="Cadherin-like_dom"/>
</dbReference>
<dbReference type="FunFam" id="2.60.40.60:FF:000033">
    <property type="entry name" value="FAT atypical cadherin 1"/>
    <property type="match status" value="1"/>
</dbReference>
<name>A0A183TXH2_TOXCA</name>
<accession>A0A183TXH2</accession>
<feature type="domain" description="Cadherin" evidence="10">
    <location>
        <begin position="57"/>
        <end position="157"/>
    </location>
</feature>
<protein>
    <submittedName>
        <fullName evidence="13">Cadherin domain-containing protein</fullName>
    </submittedName>
</protein>
<keyword evidence="2" id="KW-0812">Transmembrane</keyword>
<evidence type="ECO:0000256" key="9">
    <source>
        <dbReference type="PROSITE-ProRule" id="PRU00043"/>
    </source>
</evidence>
<dbReference type="CDD" id="cd11304">
    <property type="entry name" value="Cadherin_repeat"/>
    <property type="match status" value="2"/>
</dbReference>
<dbReference type="PANTHER" id="PTHR24028">
    <property type="entry name" value="CADHERIN-87A"/>
    <property type="match status" value="1"/>
</dbReference>
<dbReference type="Gene3D" id="2.60.40.60">
    <property type="entry name" value="Cadherins"/>
    <property type="match status" value="2"/>
</dbReference>